<dbReference type="EMBL" id="KQ090343">
    <property type="protein sequence ID" value="KMS97030.1"/>
    <property type="molecule type" value="Genomic_DNA"/>
</dbReference>
<dbReference type="AlphaFoldDB" id="A0A0J8E1Q8"/>
<evidence type="ECO:0000259" key="4">
    <source>
        <dbReference type="Pfam" id="PF00891"/>
    </source>
</evidence>
<dbReference type="InterPro" id="IPR029063">
    <property type="entry name" value="SAM-dependent_MTases_sf"/>
</dbReference>
<dbReference type="Gene3D" id="3.40.50.150">
    <property type="entry name" value="Vaccinia Virus protein VP39"/>
    <property type="match status" value="1"/>
</dbReference>
<dbReference type="GO" id="GO:0032259">
    <property type="term" value="P:methylation"/>
    <property type="evidence" value="ECO:0007669"/>
    <property type="project" value="UniProtKB-KW"/>
</dbReference>
<dbReference type="SUPFAM" id="SSF53335">
    <property type="entry name" value="S-adenosyl-L-methionine-dependent methyltransferases"/>
    <property type="match status" value="1"/>
</dbReference>
<gene>
    <name evidence="5" type="ORF">BVRB_7g179340</name>
</gene>
<dbReference type="Gramene" id="KMS97030">
    <property type="protein sequence ID" value="KMS97030"/>
    <property type="gene ID" value="BVRB_7g179340"/>
</dbReference>
<dbReference type="PROSITE" id="PS51683">
    <property type="entry name" value="SAM_OMT_II"/>
    <property type="match status" value="1"/>
</dbReference>
<evidence type="ECO:0000313" key="5">
    <source>
        <dbReference type="EMBL" id="KMS97030.1"/>
    </source>
</evidence>
<evidence type="ECO:0000256" key="2">
    <source>
        <dbReference type="ARBA" id="ARBA00022679"/>
    </source>
</evidence>
<dbReference type="Proteomes" id="UP000035740">
    <property type="component" value="Unassembled WGS sequence"/>
</dbReference>
<dbReference type="InterPro" id="IPR016461">
    <property type="entry name" value="COMT-like"/>
</dbReference>
<dbReference type="GO" id="GO:0008171">
    <property type="term" value="F:O-methyltransferase activity"/>
    <property type="evidence" value="ECO:0007669"/>
    <property type="project" value="InterPro"/>
</dbReference>
<dbReference type="eggNOG" id="KOG3178">
    <property type="taxonomic scope" value="Eukaryota"/>
</dbReference>
<dbReference type="InterPro" id="IPR001077">
    <property type="entry name" value="COMT_C"/>
</dbReference>
<dbReference type="PANTHER" id="PTHR11746">
    <property type="entry name" value="O-METHYLTRANSFERASE"/>
    <property type="match status" value="1"/>
</dbReference>
<keyword evidence="6" id="KW-1185">Reference proteome</keyword>
<evidence type="ECO:0000313" key="6">
    <source>
        <dbReference type="Proteomes" id="UP000035740"/>
    </source>
</evidence>
<evidence type="ECO:0000256" key="1">
    <source>
        <dbReference type="ARBA" id="ARBA00022603"/>
    </source>
</evidence>
<name>A0A0J8E1Q8_BETVV</name>
<proteinExistence type="predicted"/>
<dbReference type="Pfam" id="PF00891">
    <property type="entry name" value="Methyltransf_2"/>
    <property type="match status" value="1"/>
</dbReference>
<protein>
    <recommendedName>
        <fullName evidence="4">O-methyltransferase C-terminal domain-containing protein</fullName>
    </recommendedName>
</protein>
<sequence>MDHTLHRYYMKEAILEGEVPLIKAYGKDPMESIHNDKRFAPIFFDAMREFNPLVISKILKEYKGFEGLKSIVDVGGGNGSILKAIISRYPSIEGTNFDLPPIIEKQPIYPGIQHVAGDMFTSIPAGDAIFMKWVLKNLNDEQCLNVLKNCYMALPNGGKLMIVELVIPDIPDSSINSQSVFQFDVYLTNMNAGGKERTVVEFQTLAKTAGFSGIQAMVRAYNMTLLEFHKIVTTDY</sequence>
<reference evidence="5 6" key="1">
    <citation type="journal article" date="2014" name="Nature">
        <title>The genome of the recently domesticated crop plant sugar beet (Beta vulgaris).</title>
        <authorList>
            <person name="Dohm J.C."/>
            <person name="Minoche A.E."/>
            <person name="Holtgrawe D."/>
            <person name="Capella-Gutierrez S."/>
            <person name="Zakrzewski F."/>
            <person name="Tafer H."/>
            <person name="Rupp O."/>
            <person name="Sorensen T.R."/>
            <person name="Stracke R."/>
            <person name="Reinhardt R."/>
            <person name="Goesmann A."/>
            <person name="Kraft T."/>
            <person name="Schulz B."/>
            <person name="Stadler P.F."/>
            <person name="Schmidt T."/>
            <person name="Gabaldon T."/>
            <person name="Lehrach H."/>
            <person name="Weisshaar B."/>
            <person name="Himmelbauer H."/>
        </authorList>
    </citation>
    <scope>NUCLEOTIDE SEQUENCE [LARGE SCALE GENOMIC DNA]</scope>
    <source>
        <tissue evidence="5">Taproot</tissue>
    </source>
</reference>
<dbReference type="OrthoDB" id="1606438at2759"/>
<accession>A0A0J8E1Q8</accession>
<organism evidence="5 6">
    <name type="scientific">Beta vulgaris subsp. vulgaris</name>
    <name type="common">Beet</name>
    <dbReference type="NCBI Taxonomy" id="3555"/>
    <lineage>
        <taxon>Eukaryota</taxon>
        <taxon>Viridiplantae</taxon>
        <taxon>Streptophyta</taxon>
        <taxon>Embryophyta</taxon>
        <taxon>Tracheophyta</taxon>
        <taxon>Spermatophyta</taxon>
        <taxon>Magnoliopsida</taxon>
        <taxon>eudicotyledons</taxon>
        <taxon>Gunneridae</taxon>
        <taxon>Pentapetalae</taxon>
        <taxon>Caryophyllales</taxon>
        <taxon>Chenopodiaceae</taxon>
        <taxon>Betoideae</taxon>
        <taxon>Beta</taxon>
    </lineage>
</organism>
<keyword evidence="3" id="KW-0949">S-adenosyl-L-methionine</keyword>
<evidence type="ECO:0000256" key="3">
    <source>
        <dbReference type="ARBA" id="ARBA00022691"/>
    </source>
</evidence>
<feature type="domain" description="O-methyltransferase C-terminal" evidence="4">
    <location>
        <begin position="8"/>
        <end position="212"/>
    </location>
</feature>
<keyword evidence="1" id="KW-0489">Methyltransferase</keyword>
<keyword evidence="2" id="KW-0808">Transferase</keyword>
<dbReference type="KEGG" id="bvg:104908865"/>